<feature type="transmembrane region" description="Helical" evidence="1">
    <location>
        <begin position="85"/>
        <end position="105"/>
    </location>
</feature>
<name>A0A7C8YT85_OPUST</name>
<sequence length="106" mass="12660">MCIFHLSIRYGIGESNLFKTTFFLLKVCIRALKCLLQLGNNGVRFRCQNEHDRCGFYDAPQRRKLGNLKSLEKWVRHSIHLMIRYFLGQICVAIQWPFFFFFFFVG</sequence>
<reference evidence="2" key="2">
    <citation type="submission" date="2020-07" db="EMBL/GenBank/DDBJ databases">
        <authorList>
            <person name="Vera ALvarez R."/>
            <person name="Arias-Moreno D.M."/>
            <person name="Jimenez-Jacinto V."/>
            <person name="Jimenez-Bremont J.F."/>
            <person name="Swaminathan K."/>
            <person name="Moose S.P."/>
            <person name="Guerrero-Gonzalez M.L."/>
            <person name="Marino-Ramirez L."/>
            <person name="Landsman D."/>
            <person name="Rodriguez-Kessler M."/>
            <person name="Delgado-Sanchez P."/>
        </authorList>
    </citation>
    <scope>NUCLEOTIDE SEQUENCE</scope>
    <source>
        <tissue evidence="2">Cladode</tissue>
    </source>
</reference>
<keyword evidence="1" id="KW-0812">Transmembrane</keyword>
<organism evidence="2">
    <name type="scientific">Opuntia streptacantha</name>
    <name type="common">Prickly pear cactus</name>
    <name type="synonym">Opuntia cardona</name>
    <dbReference type="NCBI Taxonomy" id="393608"/>
    <lineage>
        <taxon>Eukaryota</taxon>
        <taxon>Viridiplantae</taxon>
        <taxon>Streptophyta</taxon>
        <taxon>Embryophyta</taxon>
        <taxon>Tracheophyta</taxon>
        <taxon>Spermatophyta</taxon>
        <taxon>Magnoliopsida</taxon>
        <taxon>eudicotyledons</taxon>
        <taxon>Gunneridae</taxon>
        <taxon>Pentapetalae</taxon>
        <taxon>Caryophyllales</taxon>
        <taxon>Cactineae</taxon>
        <taxon>Cactaceae</taxon>
        <taxon>Opuntioideae</taxon>
        <taxon>Opuntia</taxon>
    </lineage>
</organism>
<accession>A0A7C8YT85</accession>
<dbReference type="AlphaFoldDB" id="A0A7C8YT85"/>
<dbReference type="EMBL" id="GISG01052716">
    <property type="protein sequence ID" value="MBA4625575.1"/>
    <property type="molecule type" value="Transcribed_RNA"/>
</dbReference>
<keyword evidence="1" id="KW-1133">Transmembrane helix</keyword>
<protein>
    <submittedName>
        <fullName evidence="2">Uncharacterized protein</fullName>
    </submittedName>
</protein>
<evidence type="ECO:0000313" key="2">
    <source>
        <dbReference type="EMBL" id="MBA4625575.1"/>
    </source>
</evidence>
<proteinExistence type="predicted"/>
<reference evidence="2" key="1">
    <citation type="journal article" date="2013" name="J. Plant Res.">
        <title>Effect of fungi and light on seed germination of three Opuntia species from semiarid lands of central Mexico.</title>
        <authorList>
            <person name="Delgado-Sanchez P."/>
            <person name="Jimenez-Bremont J.F."/>
            <person name="Guerrero-Gonzalez Mde L."/>
            <person name="Flores J."/>
        </authorList>
    </citation>
    <scope>NUCLEOTIDE SEQUENCE</scope>
    <source>
        <tissue evidence="2">Cladode</tissue>
    </source>
</reference>
<keyword evidence="1" id="KW-0472">Membrane</keyword>
<evidence type="ECO:0000256" key="1">
    <source>
        <dbReference type="SAM" id="Phobius"/>
    </source>
</evidence>